<dbReference type="RefSeq" id="WP_201167636.1">
    <property type="nucleotide sequence ID" value="NZ_JAEPWM010000002.1"/>
</dbReference>
<comment type="caution">
    <text evidence="2">The sequence shown here is derived from an EMBL/GenBank/DDBJ whole genome shotgun (WGS) entry which is preliminary data.</text>
</comment>
<evidence type="ECO:0000256" key="1">
    <source>
        <dbReference type="SAM" id="MobiDB-lite"/>
    </source>
</evidence>
<organism evidence="2 3">
    <name type="scientific">Ramlibacter ginsenosidimutans</name>
    <dbReference type="NCBI Taxonomy" id="502333"/>
    <lineage>
        <taxon>Bacteria</taxon>
        <taxon>Pseudomonadati</taxon>
        <taxon>Pseudomonadota</taxon>
        <taxon>Betaproteobacteria</taxon>
        <taxon>Burkholderiales</taxon>
        <taxon>Comamonadaceae</taxon>
        <taxon>Ramlibacter</taxon>
    </lineage>
</organism>
<sequence length="232" mass="24313">MSDNTNFGFATLVPGFDFLQNLSKGASSMPQMPTLSSWIAPTLNVEELEKRISDLKAVHFWLDQNSKALGATIQALEVQRMTLATLQGMNVSMGEVANALKLKTSENMSSMQKMAGAAGTMAGNMASGGGRRKAAEEPAKESAQEPAKEAPPEKKAKGGNGASGAPAVDPLQWWSSLTNQFQEIAANAMKDVAQTAAAMEPAARAKASAAAKAPAKAARKTAARKRPPRKAA</sequence>
<evidence type="ECO:0000313" key="2">
    <source>
        <dbReference type="EMBL" id="MBK6005840.1"/>
    </source>
</evidence>
<gene>
    <name evidence="2" type="ORF">JJB11_07005</name>
</gene>
<accession>A0A934WLP8</accession>
<feature type="region of interest" description="Disordered" evidence="1">
    <location>
        <begin position="196"/>
        <end position="232"/>
    </location>
</feature>
<reference evidence="2" key="2">
    <citation type="submission" date="2021-01" db="EMBL/GenBank/DDBJ databases">
        <authorList>
            <person name="Kang M."/>
        </authorList>
    </citation>
    <scope>NUCLEOTIDE SEQUENCE</scope>
    <source>
        <strain evidence="2">KACC 17527</strain>
    </source>
</reference>
<protein>
    <submittedName>
        <fullName evidence="2">Uncharacterized protein</fullName>
    </submittedName>
</protein>
<feature type="compositionally biased region" description="Low complexity" evidence="1">
    <location>
        <begin position="196"/>
        <end position="216"/>
    </location>
</feature>
<feature type="compositionally biased region" description="Basic and acidic residues" evidence="1">
    <location>
        <begin position="133"/>
        <end position="156"/>
    </location>
</feature>
<dbReference type="Proteomes" id="UP000630528">
    <property type="component" value="Unassembled WGS sequence"/>
</dbReference>
<keyword evidence="3" id="KW-1185">Reference proteome</keyword>
<dbReference type="InterPro" id="IPR050026">
    <property type="entry name" value="PHA_gran_PhaM_N"/>
</dbReference>
<dbReference type="EMBL" id="JAEPWM010000002">
    <property type="protein sequence ID" value="MBK6005840.1"/>
    <property type="molecule type" value="Genomic_DNA"/>
</dbReference>
<evidence type="ECO:0000313" key="3">
    <source>
        <dbReference type="Proteomes" id="UP000630528"/>
    </source>
</evidence>
<proteinExistence type="predicted"/>
<name>A0A934WLP8_9BURK</name>
<dbReference type="NCBIfam" id="NF043076">
    <property type="entry name" value="PHA_gran_PhaM"/>
    <property type="match status" value="1"/>
</dbReference>
<dbReference type="AlphaFoldDB" id="A0A934WLP8"/>
<reference evidence="2" key="1">
    <citation type="journal article" date="2012" name="J. Microbiol. Biotechnol.">
        <title>Ramlibacter ginsenosidimutans sp. nov., with ginsenoside-converting activity.</title>
        <authorList>
            <person name="Wang L."/>
            <person name="An D.S."/>
            <person name="Kim S.G."/>
            <person name="Jin F.X."/>
            <person name="Kim S.C."/>
            <person name="Lee S.T."/>
            <person name="Im W.T."/>
        </authorList>
    </citation>
    <scope>NUCLEOTIDE SEQUENCE</scope>
    <source>
        <strain evidence="2">KACC 17527</strain>
    </source>
</reference>
<feature type="region of interest" description="Disordered" evidence="1">
    <location>
        <begin position="120"/>
        <end position="169"/>
    </location>
</feature>
<feature type="compositionally biased region" description="Basic residues" evidence="1">
    <location>
        <begin position="217"/>
        <end position="232"/>
    </location>
</feature>